<dbReference type="SUPFAM" id="SSF48452">
    <property type="entry name" value="TPR-like"/>
    <property type="match status" value="1"/>
</dbReference>
<reference evidence="1 2" key="1">
    <citation type="journal article" date="2018" name="PLoS Genet.">
        <title>Population sequencing reveals clonal diversity and ancestral inbreeding in the grapevine cultivar Chardonnay.</title>
        <authorList>
            <person name="Roach M.J."/>
            <person name="Johnson D.L."/>
            <person name="Bohlmann J."/>
            <person name="van Vuuren H.J."/>
            <person name="Jones S.J."/>
            <person name="Pretorius I.S."/>
            <person name="Schmidt S.A."/>
            <person name="Borneman A.R."/>
        </authorList>
    </citation>
    <scope>NUCLEOTIDE SEQUENCE [LARGE SCALE GENOMIC DNA]</scope>
    <source>
        <strain evidence="2">cv. Chardonnay</strain>
        <tissue evidence="1">Leaf</tissue>
    </source>
</reference>
<evidence type="ECO:0000313" key="2">
    <source>
        <dbReference type="Proteomes" id="UP000288805"/>
    </source>
</evidence>
<gene>
    <name evidence="1" type="primary">PCMP-H38_3</name>
    <name evidence="1" type="ORF">CK203_116376</name>
</gene>
<dbReference type="Proteomes" id="UP000288805">
    <property type="component" value="Unassembled WGS sequence"/>
</dbReference>
<dbReference type="PANTHER" id="PTHR47926:SF436">
    <property type="entry name" value="PENTATRICOPEPTIDE REPEAT-CONTAINING PROTEIN ELI1, CHLOROPLASTIC-LIKE ISOFORM X2"/>
    <property type="match status" value="1"/>
</dbReference>
<dbReference type="OrthoDB" id="330671at2759"/>
<dbReference type="InterPro" id="IPR046848">
    <property type="entry name" value="E_motif"/>
</dbReference>
<organism evidence="1 2">
    <name type="scientific">Vitis vinifera</name>
    <name type="common">Grape</name>
    <dbReference type="NCBI Taxonomy" id="29760"/>
    <lineage>
        <taxon>Eukaryota</taxon>
        <taxon>Viridiplantae</taxon>
        <taxon>Streptophyta</taxon>
        <taxon>Embryophyta</taxon>
        <taxon>Tracheophyta</taxon>
        <taxon>Spermatophyta</taxon>
        <taxon>Magnoliopsida</taxon>
        <taxon>eudicotyledons</taxon>
        <taxon>Gunneridae</taxon>
        <taxon>Pentapetalae</taxon>
        <taxon>rosids</taxon>
        <taxon>Vitales</taxon>
        <taxon>Vitaceae</taxon>
        <taxon>Viteae</taxon>
        <taxon>Vitis</taxon>
    </lineage>
</organism>
<dbReference type="GO" id="GO:0009451">
    <property type="term" value="P:RNA modification"/>
    <property type="evidence" value="ECO:0007669"/>
    <property type="project" value="InterPro"/>
</dbReference>
<protein>
    <submittedName>
        <fullName evidence="1">Pentatricopeptide repeat-containing protein</fullName>
    </submittedName>
</protein>
<sequence>MPQKEASVVWESLLGACRNHGNVELAERVAQKLLELSPQESSSFVQLSNMYASMGRWKDVMEVRQKMRAQGVRKDPGCSMIEVDGTVYEFLAGEGLVSGKDFT</sequence>
<dbReference type="Gene3D" id="1.25.40.10">
    <property type="entry name" value="Tetratricopeptide repeat domain"/>
    <property type="match status" value="1"/>
</dbReference>
<evidence type="ECO:0000313" key="1">
    <source>
        <dbReference type="EMBL" id="RVW19783.1"/>
    </source>
</evidence>
<dbReference type="EMBL" id="QGNW01002436">
    <property type="protein sequence ID" value="RVW19783.1"/>
    <property type="molecule type" value="Genomic_DNA"/>
</dbReference>
<comment type="caution">
    <text evidence="1">The sequence shown here is derived from an EMBL/GenBank/DDBJ whole genome shotgun (WGS) entry which is preliminary data.</text>
</comment>
<dbReference type="PANTHER" id="PTHR47926">
    <property type="entry name" value="PENTATRICOPEPTIDE REPEAT-CONTAINING PROTEIN"/>
    <property type="match status" value="1"/>
</dbReference>
<dbReference type="GO" id="GO:0003723">
    <property type="term" value="F:RNA binding"/>
    <property type="evidence" value="ECO:0007669"/>
    <property type="project" value="InterPro"/>
</dbReference>
<dbReference type="InterPro" id="IPR011990">
    <property type="entry name" value="TPR-like_helical_dom_sf"/>
</dbReference>
<name>A0A438C951_VITVI</name>
<dbReference type="InterPro" id="IPR046960">
    <property type="entry name" value="PPR_At4g14850-like_plant"/>
</dbReference>
<dbReference type="Pfam" id="PF20431">
    <property type="entry name" value="E_motif"/>
    <property type="match status" value="1"/>
</dbReference>
<dbReference type="AlphaFoldDB" id="A0A438C951"/>
<proteinExistence type="predicted"/>
<accession>A0A438C951</accession>